<reference evidence="1" key="2">
    <citation type="journal article" date="2015" name="Fish Shellfish Immunol.">
        <title>Early steps in the European eel (Anguilla anguilla)-Vibrio vulnificus interaction in the gills: Role of the RtxA13 toxin.</title>
        <authorList>
            <person name="Callol A."/>
            <person name="Pajuelo D."/>
            <person name="Ebbesson L."/>
            <person name="Teles M."/>
            <person name="MacKenzie S."/>
            <person name="Amaro C."/>
        </authorList>
    </citation>
    <scope>NUCLEOTIDE SEQUENCE</scope>
</reference>
<dbReference type="EMBL" id="GBXM01103756">
    <property type="protein sequence ID" value="JAH04821.1"/>
    <property type="molecule type" value="Transcribed_RNA"/>
</dbReference>
<organism evidence="1">
    <name type="scientific">Anguilla anguilla</name>
    <name type="common">European freshwater eel</name>
    <name type="synonym">Muraena anguilla</name>
    <dbReference type="NCBI Taxonomy" id="7936"/>
    <lineage>
        <taxon>Eukaryota</taxon>
        <taxon>Metazoa</taxon>
        <taxon>Chordata</taxon>
        <taxon>Craniata</taxon>
        <taxon>Vertebrata</taxon>
        <taxon>Euteleostomi</taxon>
        <taxon>Actinopterygii</taxon>
        <taxon>Neopterygii</taxon>
        <taxon>Teleostei</taxon>
        <taxon>Anguilliformes</taxon>
        <taxon>Anguillidae</taxon>
        <taxon>Anguilla</taxon>
    </lineage>
</organism>
<evidence type="ECO:0000313" key="1">
    <source>
        <dbReference type="EMBL" id="JAH04821.1"/>
    </source>
</evidence>
<proteinExistence type="predicted"/>
<dbReference type="AlphaFoldDB" id="A0A0E9PJM9"/>
<protein>
    <submittedName>
        <fullName evidence="1">Uncharacterized protein</fullName>
    </submittedName>
</protein>
<name>A0A0E9PJM9_ANGAN</name>
<accession>A0A0E9PJM9</accession>
<reference evidence="1" key="1">
    <citation type="submission" date="2014-11" db="EMBL/GenBank/DDBJ databases">
        <authorList>
            <person name="Amaro Gonzalez C."/>
        </authorList>
    </citation>
    <scope>NUCLEOTIDE SEQUENCE</scope>
</reference>
<sequence>MVDFDSSMSTSWRVFFICSIVKNNFHY</sequence>